<reference evidence="2 3" key="1">
    <citation type="journal article" date="2011" name="PLoS ONE">
        <title>The complete genome sequence of Thermoproteus tenax: a physiologically versatile member of the Crenarchaeota.</title>
        <authorList>
            <person name="Siebers B."/>
            <person name="Zaparty M."/>
            <person name="Raddatz G."/>
            <person name="Tjaden B."/>
            <person name="Albers S.V."/>
            <person name="Bell S.D."/>
            <person name="Blombach F."/>
            <person name="Kletzin A."/>
            <person name="Kyrpides N."/>
            <person name="Lanz C."/>
            <person name="Plagens A."/>
            <person name="Rampp M."/>
            <person name="Rosinus A."/>
            <person name="von Jan M."/>
            <person name="Makarova K.S."/>
            <person name="Klenk H.P."/>
            <person name="Schuster S.C."/>
            <person name="Hensel R."/>
        </authorList>
    </citation>
    <scope>NUCLEOTIDE SEQUENCE [LARGE SCALE GENOMIC DNA]</scope>
    <source>
        <strain evidence="3">ATCC 35583 / DSM 2078 / JCM 9277 / NBRC 100435 / Kra 1</strain>
    </source>
</reference>
<dbReference type="PaxDb" id="768679-TTX_1032"/>
<evidence type="ECO:0000313" key="3">
    <source>
        <dbReference type="Proteomes" id="UP000002654"/>
    </source>
</evidence>
<feature type="transmembrane region" description="Helical" evidence="1">
    <location>
        <begin position="20"/>
        <end position="45"/>
    </location>
</feature>
<dbReference type="EMBL" id="FN869859">
    <property type="protein sequence ID" value="CCC81677.1"/>
    <property type="molecule type" value="Genomic_DNA"/>
</dbReference>
<sequence>MGKAVVLLADNDLARAYHALAIAISAKAMGYDVTLFLTGLGVYIASKRPKTRLIGVPSIARWYVNWKLKKIGAKSVDELAQEALRAGIQIYVDEPVAKMLGVDVLDGVKYGGTMTFVALSREADLVLTF</sequence>
<dbReference type="PATRIC" id="fig|768679.9.peg.1042"/>
<dbReference type="eggNOG" id="arCOG02067">
    <property type="taxonomic scope" value="Archaea"/>
</dbReference>
<dbReference type="GeneID" id="11261921"/>
<accession>G4RQ31</accession>
<dbReference type="AlphaFoldDB" id="G4RQ31"/>
<keyword evidence="1" id="KW-0812">Transmembrane</keyword>
<evidence type="ECO:0000256" key="1">
    <source>
        <dbReference type="SAM" id="Phobius"/>
    </source>
</evidence>
<dbReference type="Pfam" id="PF02635">
    <property type="entry name" value="DsrE"/>
    <property type="match status" value="1"/>
</dbReference>
<dbReference type="RefSeq" id="WP_014126932.1">
    <property type="nucleotide sequence ID" value="NC_016070.1"/>
</dbReference>
<proteinExistence type="predicted"/>
<dbReference type="OrthoDB" id="25864at2157"/>
<evidence type="ECO:0000313" key="2">
    <source>
        <dbReference type="EMBL" id="CCC81677.1"/>
    </source>
</evidence>
<protein>
    <submittedName>
        <fullName evidence="2">Peroxiredoxins</fullName>
    </submittedName>
</protein>
<dbReference type="InterPro" id="IPR003787">
    <property type="entry name" value="Sulphur_relay_DsrE/F-like"/>
</dbReference>
<dbReference type="SUPFAM" id="SSF75169">
    <property type="entry name" value="DsrEFH-like"/>
    <property type="match status" value="1"/>
</dbReference>
<dbReference type="KEGG" id="ttn:TTX_1032"/>
<dbReference type="Gene3D" id="3.40.1260.10">
    <property type="entry name" value="DsrEFH-like"/>
    <property type="match status" value="1"/>
</dbReference>
<dbReference type="STRING" id="768679.TTX_1032"/>
<organism evidence="2 3">
    <name type="scientific">Thermoproteus tenax (strain ATCC 35583 / DSM 2078 / JCM 9277 / NBRC 100435 / Kra 1)</name>
    <dbReference type="NCBI Taxonomy" id="768679"/>
    <lineage>
        <taxon>Archaea</taxon>
        <taxon>Thermoproteota</taxon>
        <taxon>Thermoprotei</taxon>
        <taxon>Thermoproteales</taxon>
        <taxon>Thermoproteaceae</taxon>
        <taxon>Thermoproteus</taxon>
    </lineage>
</organism>
<gene>
    <name evidence="2" type="ordered locus">TTX_1032</name>
</gene>
<name>G4RQ31_THETK</name>
<dbReference type="InterPro" id="IPR027396">
    <property type="entry name" value="DsrEFH-like"/>
</dbReference>
<keyword evidence="1" id="KW-0472">Membrane</keyword>
<dbReference type="PANTHER" id="PTHR34655:SF3">
    <property type="match status" value="1"/>
</dbReference>
<keyword evidence="3" id="KW-1185">Reference proteome</keyword>
<dbReference type="HOGENOM" id="CLU_121282_0_0_2"/>
<dbReference type="Proteomes" id="UP000002654">
    <property type="component" value="Chromosome"/>
</dbReference>
<dbReference type="PANTHER" id="PTHR34655">
    <property type="entry name" value="CONSERVED WITHIN P. AEROPHILUM"/>
    <property type="match status" value="1"/>
</dbReference>
<keyword evidence="1" id="KW-1133">Transmembrane helix</keyword>